<dbReference type="AlphaFoldDB" id="A0A6N8FI48"/>
<dbReference type="Gene3D" id="3.40.50.300">
    <property type="entry name" value="P-loop containing nucleotide triphosphate hydrolases"/>
    <property type="match status" value="1"/>
</dbReference>
<dbReference type="InterPro" id="IPR027417">
    <property type="entry name" value="P-loop_NTPase"/>
</dbReference>
<keyword evidence="1" id="KW-0175">Coiled coil</keyword>
<gene>
    <name evidence="3" type="ORF">GMD78_12145</name>
</gene>
<dbReference type="GO" id="GO:0000793">
    <property type="term" value="C:condensed chromosome"/>
    <property type="evidence" value="ECO:0007669"/>
    <property type="project" value="TreeGrafter"/>
</dbReference>
<evidence type="ECO:0000259" key="2">
    <source>
        <dbReference type="Pfam" id="PF13476"/>
    </source>
</evidence>
<feature type="domain" description="Rad50/SbcC-type AAA" evidence="2">
    <location>
        <begin position="15"/>
        <end position="263"/>
    </location>
</feature>
<feature type="coiled-coil region" evidence="1">
    <location>
        <begin position="202"/>
        <end position="292"/>
    </location>
</feature>
<dbReference type="Gene3D" id="1.10.287.1490">
    <property type="match status" value="2"/>
</dbReference>
<dbReference type="GO" id="GO:0006302">
    <property type="term" value="P:double-strand break repair"/>
    <property type="evidence" value="ECO:0007669"/>
    <property type="project" value="InterPro"/>
</dbReference>
<evidence type="ECO:0000256" key="1">
    <source>
        <dbReference type="SAM" id="Coils"/>
    </source>
</evidence>
<dbReference type="SUPFAM" id="SSF52540">
    <property type="entry name" value="P-loop containing nucleoside triphosphate hydrolases"/>
    <property type="match status" value="1"/>
</dbReference>
<dbReference type="GO" id="GO:0016887">
    <property type="term" value="F:ATP hydrolysis activity"/>
    <property type="evidence" value="ECO:0007669"/>
    <property type="project" value="InterPro"/>
</dbReference>
<dbReference type="GO" id="GO:0000785">
    <property type="term" value="C:chromatin"/>
    <property type="evidence" value="ECO:0007669"/>
    <property type="project" value="TreeGrafter"/>
</dbReference>
<dbReference type="Proteomes" id="UP000469125">
    <property type="component" value="Unassembled WGS sequence"/>
</dbReference>
<proteinExistence type="predicted"/>
<dbReference type="PANTHER" id="PTHR43941:SF1">
    <property type="entry name" value="STRUCTURAL MAINTENANCE OF CHROMOSOMES PROTEIN 2"/>
    <property type="match status" value="1"/>
</dbReference>
<evidence type="ECO:0000313" key="4">
    <source>
        <dbReference type="Proteomes" id="UP000469125"/>
    </source>
</evidence>
<protein>
    <submittedName>
        <fullName evidence="3">AAA family ATPase</fullName>
    </submittedName>
</protein>
<comment type="caution">
    <text evidence="3">The sequence shown here is derived from an EMBL/GenBank/DDBJ whole genome shotgun (WGS) entry which is preliminary data.</text>
</comment>
<reference evidence="3 4" key="1">
    <citation type="submission" date="2019-11" db="EMBL/GenBank/DDBJ databases">
        <authorList>
            <person name="Li X."/>
        </authorList>
    </citation>
    <scope>NUCLEOTIDE SEQUENCE [LARGE SCALE GENOMIC DNA]</scope>
    <source>
        <strain evidence="3 4">L9</strain>
    </source>
</reference>
<dbReference type="PANTHER" id="PTHR43941">
    <property type="entry name" value="STRUCTURAL MAINTENANCE OF CHROMOSOMES PROTEIN 2"/>
    <property type="match status" value="1"/>
</dbReference>
<dbReference type="Pfam" id="PF13476">
    <property type="entry name" value="AAA_23"/>
    <property type="match status" value="1"/>
</dbReference>
<keyword evidence="4" id="KW-1185">Reference proteome</keyword>
<evidence type="ECO:0000313" key="3">
    <source>
        <dbReference type="EMBL" id="MUK89125.1"/>
    </source>
</evidence>
<dbReference type="InterPro" id="IPR038729">
    <property type="entry name" value="Rad50/SbcC_AAA"/>
</dbReference>
<dbReference type="GO" id="GO:0000796">
    <property type="term" value="C:condensin complex"/>
    <property type="evidence" value="ECO:0007669"/>
    <property type="project" value="TreeGrafter"/>
</dbReference>
<dbReference type="GO" id="GO:0003682">
    <property type="term" value="F:chromatin binding"/>
    <property type="evidence" value="ECO:0007669"/>
    <property type="project" value="TreeGrafter"/>
</dbReference>
<feature type="coiled-coil region" evidence="1">
    <location>
        <begin position="407"/>
        <end position="537"/>
    </location>
</feature>
<dbReference type="EMBL" id="WOCA01000009">
    <property type="protein sequence ID" value="MUK89125.1"/>
    <property type="molecule type" value="Genomic_DNA"/>
</dbReference>
<organism evidence="3 4">
    <name type="scientific">Ornithinibacillus caprae</name>
    <dbReference type="NCBI Taxonomy" id="2678566"/>
    <lineage>
        <taxon>Bacteria</taxon>
        <taxon>Bacillati</taxon>
        <taxon>Bacillota</taxon>
        <taxon>Bacilli</taxon>
        <taxon>Bacillales</taxon>
        <taxon>Bacillaceae</taxon>
        <taxon>Ornithinibacillus</taxon>
    </lineage>
</organism>
<sequence length="689" mass="79548">MEGELTMKQIKLLNLVLTNFKGIKQFELNAEGENVKVYGDNATGKTSLFDAFVWILFDKDSQNKKDFQIKTLQNGKVLHKLNHEVEATFLVDSKKLSLKKVFSEKWTKKRGSITQEFSGHTTDYYIDGVPSKKKEYVDKVASLVDEEIFKLLTSPGYFNEQLHWKKRRDLLLEIAGDVTDEDVIQSNEKLSKLITILGDRSIEDHKKVIAAKRKEINQEMDRIPIRIDEIHRGLPDVSGLDELDLQAQIDTLGNQIEEKQQQINDIKSGGEVNKLRTQISDINLQITNVKNEHAQQGQEELYKLRSRHQEEQSNVSILQSKVRNNEQRKSMNESTIRDLEAQMDELRKQWQEQNALEFDHEANCKCPTCEQELPQEQVTEIATKFNRDKSRLLETINNKGTDLKKRQESIKQENVGIEAEIDKLNLQIEEKQQEIKKFESKITEAESNVQPITENPNYNKLMQERQAIEQQIVEIQESVQESVHSVQNEINPLKEQQNNLQIDLSKLEQHERSKKRIAELEEQERTLAAEFDKTEEELYLAEEFIRTKVNLLEEKINSKFKYARFNLFKENINGGLEEICETTYEGVPYSSGLNNAAKINVGLDIINTLSEHYGVQAPIFVDNAEGVSDFPEIGSQLILLVKPPRFKDLDSSAQKALIREYGRYEEAEKAWDDKNKQLRVESKAKVGVA</sequence>
<accession>A0A6N8FI48</accession>
<feature type="coiled-coil region" evidence="1">
    <location>
        <begin position="329"/>
        <end position="356"/>
    </location>
</feature>
<name>A0A6N8FI48_9BACI</name>